<reference evidence="2" key="1">
    <citation type="journal article" date="2020" name="mSystems">
        <title>Genome- and Community-Level Interaction Insights into Carbon Utilization and Element Cycling Functions of Hydrothermarchaeota in Hydrothermal Sediment.</title>
        <authorList>
            <person name="Zhou Z."/>
            <person name="Liu Y."/>
            <person name="Xu W."/>
            <person name="Pan J."/>
            <person name="Luo Z.H."/>
            <person name="Li M."/>
        </authorList>
    </citation>
    <scope>NUCLEOTIDE SEQUENCE [LARGE SCALE GENOMIC DNA]</scope>
    <source>
        <strain evidence="1">SpSt-265</strain>
        <strain evidence="2">SpSt-465</strain>
    </source>
</reference>
<evidence type="ECO:0000313" key="1">
    <source>
        <dbReference type="EMBL" id="HEA86535.1"/>
    </source>
</evidence>
<proteinExistence type="predicted"/>
<accession>A0A7C3EMA4</accession>
<protein>
    <recommendedName>
        <fullName evidence="3">Outer membrane lipoprotein carrier protein LolA</fullName>
    </recommendedName>
</protein>
<dbReference type="CDD" id="cd16325">
    <property type="entry name" value="LolA"/>
    <property type="match status" value="1"/>
</dbReference>
<comment type="caution">
    <text evidence="2">The sequence shown here is derived from an EMBL/GenBank/DDBJ whole genome shotgun (WGS) entry which is preliminary data.</text>
</comment>
<dbReference type="PANTHER" id="PTHR35869:SF1">
    <property type="entry name" value="OUTER-MEMBRANE LIPOPROTEIN CARRIER PROTEIN"/>
    <property type="match status" value="1"/>
</dbReference>
<gene>
    <name evidence="1" type="ORF">ENP94_00810</name>
    <name evidence="2" type="ORF">ENS16_04585</name>
</gene>
<name>A0A7C3EMA4_UNCW3</name>
<dbReference type="InterPro" id="IPR029046">
    <property type="entry name" value="LolA/LolB/LppX"/>
</dbReference>
<dbReference type="Gene3D" id="2.50.20.10">
    <property type="entry name" value="Lipoprotein localisation LolA/LolB/LppX"/>
    <property type="match status" value="1"/>
</dbReference>
<evidence type="ECO:0000313" key="2">
    <source>
        <dbReference type="EMBL" id="HFJ53949.1"/>
    </source>
</evidence>
<dbReference type="EMBL" id="DSLG01000002">
    <property type="protein sequence ID" value="HEA86535.1"/>
    <property type="molecule type" value="Genomic_DNA"/>
</dbReference>
<organism evidence="2">
    <name type="scientific">candidate division WOR-3 bacterium</name>
    <dbReference type="NCBI Taxonomy" id="2052148"/>
    <lineage>
        <taxon>Bacteria</taxon>
        <taxon>Bacteria division WOR-3</taxon>
    </lineage>
</organism>
<dbReference type="EMBL" id="DSTU01000006">
    <property type="protein sequence ID" value="HFJ53949.1"/>
    <property type="molecule type" value="Genomic_DNA"/>
</dbReference>
<evidence type="ECO:0008006" key="3">
    <source>
        <dbReference type="Google" id="ProtNLM"/>
    </source>
</evidence>
<dbReference type="PANTHER" id="PTHR35869">
    <property type="entry name" value="OUTER-MEMBRANE LIPOPROTEIN CARRIER PROTEIN"/>
    <property type="match status" value="1"/>
</dbReference>
<dbReference type="SUPFAM" id="SSF89392">
    <property type="entry name" value="Prokaryotic lipoproteins and lipoprotein localization factors"/>
    <property type="match status" value="1"/>
</dbReference>
<dbReference type="InterPro" id="IPR004564">
    <property type="entry name" value="OM_lipoprot_carrier_LolA-like"/>
</dbReference>
<dbReference type="AlphaFoldDB" id="A0A7C3EMA4"/>
<sequence>MRYTAFFRQTVLLIILAAALGLGSPADRWQTLRNRYLGLKSLAGSFTETIKPAENTGQEPLIFKGSFLFQLPHNFRLEVQEPVRQTIVGNDSVVWFYFPDEQRAVRQQRNQPVPLLAFVEPLLDTSSRITEEGTGIILIENDNSFLSPLRLELDPTGTTVTGLTFTDELGNQCRFLLNRQRWNPPVSRKNFRFTPPRGVTVEFQ</sequence>
<dbReference type="Pfam" id="PF03548">
    <property type="entry name" value="LolA"/>
    <property type="match status" value="1"/>
</dbReference>